<dbReference type="KEGG" id="pfaa:MM59RIKEN_14980"/>
<reference evidence="2" key="1">
    <citation type="submission" date="2020-09" db="EMBL/GenBank/DDBJ databases">
        <title>New species isolated from human feces.</title>
        <authorList>
            <person name="Kitahara M."/>
            <person name="Shigeno Y."/>
            <person name="Shime M."/>
            <person name="Matsumoto Y."/>
            <person name="Nakamura S."/>
            <person name="Motooka D."/>
            <person name="Fukuoka S."/>
            <person name="Nishikawa H."/>
            <person name="Benno Y."/>
        </authorList>
    </citation>
    <scope>NUCLEOTIDE SEQUENCE</scope>
    <source>
        <strain evidence="2">MM59</strain>
    </source>
</reference>
<gene>
    <name evidence="2" type="ORF">MM59RIKEN_14980</name>
</gene>
<sequence>MSGEVKVRKSDWQRTLAAVLLGCLLDGVLMYLFLRRVELTGLARGIVAALGAYVLFRLFYPMLRGLFPGGGERTLLWHVTPDTLVLGREEIPRGAIKAVHCWPNRDALGHAGAGWTVNIETTGKNHLLRSLTEGEGLDQSVRQLRALVVALGYGGQWAGSPDVPS</sequence>
<keyword evidence="3" id="KW-1185">Reference proteome</keyword>
<feature type="transmembrane region" description="Helical" evidence="1">
    <location>
        <begin position="39"/>
        <end position="60"/>
    </location>
</feature>
<feature type="transmembrane region" description="Helical" evidence="1">
    <location>
        <begin position="12"/>
        <end position="33"/>
    </location>
</feature>
<keyword evidence="1" id="KW-0812">Transmembrane</keyword>
<organism evidence="2 3">
    <name type="scientific">Pusillibacter faecalis</name>
    <dbReference type="NCBI Taxonomy" id="2714358"/>
    <lineage>
        <taxon>Bacteria</taxon>
        <taxon>Bacillati</taxon>
        <taxon>Bacillota</taxon>
        <taxon>Clostridia</taxon>
        <taxon>Eubacteriales</taxon>
        <taxon>Oscillospiraceae</taxon>
        <taxon>Pusillibacter</taxon>
    </lineage>
</organism>
<keyword evidence="1" id="KW-0472">Membrane</keyword>
<keyword evidence="1" id="KW-1133">Transmembrane helix</keyword>
<evidence type="ECO:0000313" key="2">
    <source>
        <dbReference type="EMBL" id="BCK84179.1"/>
    </source>
</evidence>
<evidence type="ECO:0000256" key="1">
    <source>
        <dbReference type="SAM" id="Phobius"/>
    </source>
</evidence>
<protein>
    <submittedName>
        <fullName evidence="2">Uncharacterized protein</fullName>
    </submittedName>
</protein>
<proteinExistence type="predicted"/>
<evidence type="ECO:0000313" key="3">
    <source>
        <dbReference type="Proteomes" id="UP000679848"/>
    </source>
</evidence>
<dbReference type="RefSeq" id="WP_213543025.1">
    <property type="nucleotide sequence ID" value="NZ_AP023420.1"/>
</dbReference>
<dbReference type="Proteomes" id="UP000679848">
    <property type="component" value="Chromosome"/>
</dbReference>
<dbReference type="AlphaFoldDB" id="A0A810Q7C2"/>
<dbReference type="EMBL" id="AP023420">
    <property type="protein sequence ID" value="BCK84179.1"/>
    <property type="molecule type" value="Genomic_DNA"/>
</dbReference>
<name>A0A810Q7C2_9FIRM</name>
<accession>A0A810Q7C2</accession>